<dbReference type="NCBIfam" id="TIGR01187">
    <property type="entry name" value="potA"/>
    <property type="match status" value="1"/>
</dbReference>
<dbReference type="GO" id="GO:0016887">
    <property type="term" value="F:ATP hydrolysis activity"/>
    <property type="evidence" value="ECO:0007669"/>
    <property type="project" value="InterPro"/>
</dbReference>
<dbReference type="PROSITE" id="PS50893">
    <property type="entry name" value="ABC_TRANSPORTER_2"/>
    <property type="match status" value="1"/>
</dbReference>
<dbReference type="PROSITE" id="PS00211">
    <property type="entry name" value="ABC_TRANSPORTER_1"/>
    <property type="match status" value="1"/>
</dbReference>
<gene>
    <name evidence="7" type="primary">potA</name>
    <name evidence="9" type="ORF">LX81_04277</name>
</gene>
<comment type="caution">
    <text evidence="9">The sequence shown here is derived from an EMBL/GenBank/DDBJ whole genome shotgun (WGS) entry which is preliminary data.</text>
</comment>
<dbReference type="InterPro" id="IPR017871">
    <property type="entry name" value="ABC_transporter-like_CS"/>
</dbReference>
<dbReference type="InterPro" id="IPR008995">
    <property type="entry name" value="Mo/tungstate-bd_C_term_dom"/>
</dbReference>
<dbReference type="SUPFAM" id="SSF50331">
    <property type="entry name" value="MOP-like"/>
    <property type="match status" value="1"/>
</dbReference>
<evidence type="ECO:0000256" key="3">
    <source>
        <dbReference type="ARBA" id="ARBA00022741"/>
    </source>
</evidence>
<keyword evidence="3 7" id="KW-0547">Nucleotide-binding</keyword>
<accession>A0A2W7PLU6</accession>
<dbReference type="GO" id="GO:0043190">
    <property type="term" value="C:ATP-binding cassette (ABC) transporter complex"/>
    <property type="evidence" value="ECO:0007669"/>
    <property type="project" value="InterPro"/>
</dbReference>
<comment type="function">
    <text evidence="7">Part of the ABC transporter complex PotABCD involved in spermidine/putrescine import. Responsible for energy coupling to the transport system.</text>
</comment>
<name>A0A2W7PLU6_9RHOB</name>
<evidence type="ECO:0000256" key="7">
    <source>
        <dbReference type="RuleBase" id="RU364083"/>
    </source>
</evidence>
<keyword evidence="2 7" id="KW-1003">Cell membrane</keyword>
<evidence type="ECO:0000256" key="4">
    <source>
        <dbReference type="ARBA" id="ARBA00022840"/>
    </source>
</evidence>
<dbReference type="InterPro" id="IPR003593">
    <property type="entry name" value="AAA+_ATPase"/>
</dbReference>
<proteinExistence type="inferred from homology"/>
<dbReference type="GO" id="GO:0015847">
    <property type="term" value="P:putrescine transport"/>
    <property type="evidence" value="ECO:0007669"/>
    <property type="project" value="UniProtKB-ARBA"/>
</dbReference>
<dbReference type="Gene3D" id="2.40.50.100">
    <property type="match status" value="1"/>
</dbReference>
<comment type="similarity">
    <text evidence="7">Belongs to the ABC transporter superfamily. Spermidine/putrescine importer (TC 3.A.1.11.1) family.</text>
</comment>
<dbReference type="InterPro" id="IPR050093">
    <property type="entry name" value="ABC_SmlMolc_Importer"/>
</dbReference>
<keyword evidence="4 7" id="KW-0067">ATP-binding</keyword>
<dbReference type="SUPFAM" id="SSF52540">
    <property type="entry name" value="P-loop containing nucleoside triphosphate hydrolases"/>
    <property type="match status" value="1"/>
</dbReference>
<evidence type="ECO:0000313" key="10">
    <source>
        <dbReference type="Proteomes" id="UP000248916"/>
    </source>
</evidence>
<dbReference type="PANTHER" id="PTHR42781">
    <property type="entry name" value="SPERMIDINE/PUTRESCINE IMPORT ATP-BINDING PROTEIN POTA"/>
    <property type="match status" value="1"/>
</dbReference>
<dbReference type="RefSeq" id="WP_111539211.1">
    <property type="nucleotide sequence ID" value="NZ_QKZL01000050.1"/>
</dbReference>
<keyword evidence="6 7" id="KW-0472">Membrane</keyword>
<dbReference type="InterPro" id="IPR005893">
    <property type="entry name" value="PotA-like"/>
</dbReference>
<dbReference type="PANTHER" id="PTHR42781:SF4">
    <property type="entry name" value="SPERMIDINE_PUTRESCINE IMPORT ATP-BINDING PROTEIN POTA"/>
    <property type="match status" value="1"/>
</dbReference>
<keyword evidence="5 7" id="KW-1278">Translocase</keyword>
<evidence type="ECO:0000256" key="5">
    <source>
        <dbReference type="ARBA" id="ARBA00022967"/>
    </source>
</evidence>
<reference evidence="9 10" key="1">
    <citation type="submission" date="2018-06" db="EMBL/GenBank/DDBJ databases">
        <title>Genomic Encyclopedia of Archaeal and Bacterial Type Strains, Phase II (KMG-II): from individual species to whole genera.</title>
        <authorList>
            <person name="Goeker M."/>
        </authorList>
    </citation>
    <scope>NUCLEOTIDE SEQUENCE [LARGE SCALE GENOMIC DNA]</scope>
    <source>
        <strain evidence="9 10">DSM 22009</strain>
    </source>
</reference>
<protein>
    <recommendedName>
        <fullName evidence="7">Spermidine/putrescine import ATP-binding protein PotA</fullName>
        <ecNumber evidence="7">7.6.2.11</ecNumber>
    </recommendedName>
</protein>
<keyword evidence="1 7" id="KW-0813">Transport</keyword>
<sequence>MAQVDSSGGIGIAVDVDDVVKRYGTLTALHGVSFDIRDGEFFTLLGPSGCGKTTLLRCIAGFEEVSGGAIRLHGEDIARLPPHRRQVNTVFQQYALFPHMDVLANVMFGLLRRGWTRRDATARAREVLALVRLADFAERRPAQLSGGQQQRVALARALAPGPQVLLLDEPLSALDLKLRQAVRVELKQIQRETDIAFVFVTHDQEEALTMSDRIAVMSDGRVQQIGTPREVYEAPVNRFVAGFIGETNLLDVAIRSVDGSRAEVLLPGGRPFACAAAAPVAAGPGHLSVRPERIELVAAGEGDLTATVRDHVYLGTDIQLHARLADDEAVVVRIQNAAGSAIPERGAEIGLKLEAGAARLLTD</sequence>
<evidence type="ECO:0000256" key="1">
    <source>
        <dbReference type="ARBA" id="ARBA00022448"/>
    </source>
</evidence>
<evidence type="ECO:0000313" key="9">
    <source>
        <dbReference type="EMBL" id="PZX10289.1"/>
    </source>
</evidence>
<comment type="subunit">
    <text evidence="7">The complex is composed of two ATP-binding proteins (PotA), two transmembrane proteins (PotB and PotC) and a solute-binding protein (PotD).</text>
</comment>
<dbReference type="GO" id="GO:0015417">
    <property type="term" value="F:ABC-type polyamine transporter activity"/>
    <property type="evidence" value="ECO:0007669"/>
    <property type="project" value="UniProtKB-EC"/>
</dbReference>
<dbReference type="FunFam" id="3.40.50.300:FF:000133">
    <property type="entry name" value="Spermidine/putrescine import ATP-binding protein PotA"/>
    <property type="match status" value="1"/>
</dbReference>
<dbReference type="InterPro" id="IPR013611">
    <property type="entry name" value="Transp-assoc_OB_typ2"/>
</dbReference>
<dbReference type="OrthoDB" id="9802264at2"/>
<dbReference type="Gene3D" id="3.40.50.300">
    <property type="entry name" value="P-loop containing nucleotide triphosphate hydrolases"/>
    <property type="match status" value="1"/>
</dbReference>
<keyword evidence="10" id="KW-1185">Reference proteome</keyword>
<dbReference type="AlphaFoldDB" id="A0A2W7PLU6"/>
<comment type="catalytic activity">
    <reaction evidence="7">
        <text>ATP + H2O + polyamine-[polyamine-binding protein]Side 1 = ADP + phosphate + polyamineSide 2 + [polyamine-binding protein]Side 1.</text>
        <dbReference type="EC" id="7.6.2.11"/>
    </reaction>
</comment>
<dbReference type="InterPro" id="IPR003439">
    <property type="entry name" value="ABC_transporter-like_ATP-bd"/>
</dbReference>
<evidence type="ECO:0000256" key="2">
    <source>
        <dbReference type="ARBA" id="ARBA00022475"/>
    </source>
</evidence>
<dbReference type="InterPro" id="IPR027417">
    <property type="entry name" value="P-loop_NTPase"/>
</dbReference>
<dbReference type="SMART" id="SM00382">
    <property type="entry name" value="AAA"/>
    <property type="match status" value="1"/>
</dbReference>
<dbReference type="Pfam" id="PF00005">
    <property type="entry name" value="ABC_tran"/>
    <property type="match status" value="1"/>
</dbReference>
<dbReference type="GO" id="GO:0005524">
    <property type="term" value="F:ATP binding"/>
    <property type="evidence" value="ECO:0007669"/>
    <property type="project" value="UniProtKB-KW"/>
</dbReference>
<dbReference type="Proteomes" id="UP000248916">
    <property type="component" value="Unassembled WGS sequence"/>
</dbReference>
<evidence type="ECO:0000259" key="8">
    <source>
        <dbReference type="PROSITE" id="PS50893"/>
    </source>
</evidence>
<dbReference type="EC" id="7.6.2.11" evidence="7"/>
<organism evidence="9 10">
    <name type="scientific">Palleronia aestuarii</name>
    <dbReference type="NCBI Taxonomy" id="568105"/>
    <lineage>
        <taxon>Bacteria</taxon>
        <taxon>Pseudomonadati</taxon>
        <taxon>Pseudomonadota</taxon>
        <taxon>Alphaproteobacteria</taxon>
        <taxon>Rhodobacterales</taxon>
        <taxon>Roseobacteraceae</taxon>
        <taxon>Palleronia</taxon>
    </lineage>
</organism>
<evidence type="ECO:0000256" key="6">
    <source>
        <dbReference type="ARBA" id="ARBA00023136"/>
    </source>
</evidence>
<feature type="domain" description="ABC transporter" evidence="8">
    <location>
        <begin position="14"/>
        <end position="244"/>
    </location>
</feature>
<dbReference type="EMBL" id="QKZL01000050">
    <property type="protein sequence ID" value="PZX10289.1"/>
    <property type="molecule type" value="Genomic_DNA"/>
</dbReference>
<dbReference type="Pfam" id="PF08402">
    <property type="entry name" value="TOBE_2"/>
    <property type="match status" value="1"/>
</dbReference>